<name>A0AAI9T6X8_PENTH</name>
<reference evidence="2" key="2">
    <citation type="journal article" date="2016" name="Fungal Biol.">
        <title>Ochratoxin A production by Penicillium thymicola.</title>
        <authorList>
            <person name="Nguyen H.D.T."/>
            <person name="McMullin D.R."/>
            <person name="Ponomareva E."/>
            <person name="Riley R."/>
            <person name="Pomraning K.R."/>
            <person name="Baker S.E."/>
            <person name="Seifert K.A."/>
        </authorList>
    </citation>
    <scope>NUCLEOTIDE SEQUENCE</scope>
    <source>
        <strain evidence="2">DAOM 180753</strain>
    </source>
</reference>
<dbReference type="EMBL" id="LACB01000662">
    <property type="protein sequence ID" value="KAJ9481867.1"/>
    <property type="molecule type" value="Genomic_DNA"/>
</dbReference>
<accession>A0AAI9T6X8</accession>
<dbReference type="AlphaFoldDB" id="A0AAI9T6X8"/>
<dbReference type="Proteomes" id="UP001227192">
    <property type="component" value="Unassembled WGS sequence"/>
</dbReference>
<proteinExistence type="predicted"/>
<protein>
    <submittedName>
        <fullName evidence="2">Uncharacterized protein</fullName>
    </submittedName>
</protein>
<feature type="compositionally biased region" description="Basic residues" evidence="1">
    <location>
        <begin position="20"/>
        <end position="34"/>
    </location>
</feature>
<organism evidence="2 3">
    <name type="scientific">Penicillium thymicola</name>
    <dbReference type="NCBI Taxonomy" id="293382"/>
    <lineage>
        <taxon>Eukaryota</taxon>
        <taxon>Fungi</taxon>
        <taxon>Dikarya</taxon>
        <taxon>Ascomycota</taxon>
        <taxon>Pezizomycotina</taxon>
        <taxon>Eurotiomycetes</taxon>
        <taxon>Eurotiomycetidae</taxon>
        <taxon>Eurotiales</taxon>
        <taxon>Aspergillaceae</taxon>
        <taxon>Penicillium</taxon>
    </lineage>
</organism>
<evidence type="ECO:0000256" key="1">
    <source>
        <dbReference type="SAM" id="MobiDB-lite"/>
    </source>
</evidence>
<sequence length="106" mass="11760">MDLSDHSIWVALHPDPTSRQSHHCTARRRSRPGAHRGESSSNSVLEMPWKCPRLPQSDSGEIGVRGDVDEHVRIIVDNVSVDGQFGVDKFEIGAFAPTEAEIVFKI</sequence>
<gene>
    <name evidence="2" type="ORF">VN97_g11581</name>
</gene>
<feature type="region of interest" description="Disordered" evidence="1">
    <location>
        <begin position="13"/>
        <end position="63"/>
    </location>
</feature>
<comment type="caution">
    <text evidence="2">The sequence shown here is derived from an EMBL/GenBank/DDBJ whole genome shotgun (WGS) entry which is preliminary data.</text>
</comment>
<evidence type="ECO:0000313" key="2">
    <source>
        <dbReference type="EMBL" id="KAJ9481867.1"/>
    </source>
</evidence>
<evidence type="ECO:0000313" key="3">
    <source>
        <dbReference type="Proteomes" id="UP001227192"/>
    </source>
</evidence>
<reference evidence="2" key="1">
    <citation type="submission" date="2015-06" db="EMBL/GenBank/DDBJ databases">
        <authorList>
            <person name="Nguyen H."/>
        </authorList>
    </citation>
    <scope>NUCLEOTIDE SEQUENCE</scope>
    <source>
        <strain evidence="2">DAOM 180753</strain>
    </source>
</reference>
<keyword evidence="3" id="KW-1185">Reference proteome</keyword>